<dbReference type="SUPFAM" id="SSF51197">
    <property type="entry name" value="Clavaminate synthase-like"/>
    <property type="match status" value="1"/>
</dbReference>
<keyword evidence="2 5" id="KW-0479">Metal-binding</keyword>
<evidence type="ECO:0000256" key="1">
    <source>
        <dbReference type="ARBA" id="ARBA00008056"/>
    </source>
</evidence>
<organism evidence="7">
    <name type="scientific">Lycoris radiata</name>
    <name type="common">Hurricane lily</name>
    <name type="synonym">Red spiderlily</name>
    <dbReference type="NCBI Taxonomy" id="228395"/>
    <lineage>
        <taxon>Eukaryota</taxon>
        <taxon>Viridiplantae</taxon>
        <taxon>Streptophyta</taxon>
        <taxon>Embryophyta</taxon>
        <taxon>Tracheophyta</taxon>
        <taxon>Spermatophyta</taxon>
        <taxon>Magnoliopsida</taxon>
        <taxon>Liliopsida</taxon>
        <taxon>Asparagales</taxon>
        <taxon>Amaryllidaceae</taxon>
        <taxon>Amaryllidoideae</taxon>
        <taxon>Lycoris</taxon>
    </lineage>
</organism>
<proteinExistence type="evidence at transcript level"/>
<dbReference type="GO" id="GO:0051213">
    <property type="term" value="F:dioxygenase activity"/>
    <property type="evidence" value="ECO:0007669"/>
    <property type="project" value="UniProtKB-KW"/>
</dbReference>
<dbReference type="InterPro" id="IPR050295">
    <property type="entry name" value="Plant_2OG-oxidoreductases"/>
</dbReference>
<name>A0A1P7XN97_LYCRD</name>
<dbReference type="InterPro" id="IPR026992">
    <property type="entry name" value="DIOX_N"/>
</dbReference>
<keyword evidence="7" id="KW-0223">Dioxygenase</keyword>
<dbReference type="PROSITE" id="PS51471">
    <property type="entry name" value="FE2OG_OXY"/>
    <property type="match status" value="1"/>
</dbReference>
<dbReference type="FunFam" id="2.60.120.330:FF:000018">
    <property type="entry name" value="2-oxoglutarate (2OG) and Fe(II)-dependent oxygenase superfamily protein"/>
    <property type="match status" value="1"/>
</dbReference>
<dbReference type="GO" id="GO:0046872">
    <property type="term" value="F:metal ion binding"/>
    <property type="evidence" value="ECO:0007669"/>
    <property type="project" value="UniProtKB-KW"/>
</dbReference>
<comment type="similarity">
    <text evidence="1 5">Belongs to the iron/ascorbate-dependent oxidoreductase family.</text>
</comment>
<dbReference type="AlphaFoldDB" id="A0A1P7XN97"/>
<evidence type="ECO:0000259" key="6">
    <source>
        <dbReference type="PROSITE" id="PS51471"/>
    </source>
</evidence>
<dbReference type="InterPro" id="IPR044861">
    <property type="entry name" value="IPNS-like_FE2OG_OXY"/>
</dbReference>
<evidence type="ECO:0000256" key="4">
    <source>
        <dbReference type="ARBA" id="ARBA00023004"/>
    </source>
</evidence>
<accession>A0A1P7XN97</accession>
<evidence type="ECO:0000256" key="2">
    <source>
        <dbReference type="ARBA" id="ARBA00022723"/>
    </source>
</evidence>
<dbReference type="InterPro" id="IPR005123">
    <property type="entry name" value="Oxoglu/Fe-dep_dioxygenase_dom"/>
</dbReference>
<reference evidence="7" key="1">
    <citation type="submission" date="2013-10" db="EMBL/GenBank/DDBJ databases">
        <title>Genes related to Anthocyanin biosyntheis pathway from Lycoris radiata.</title>
        <authorList>
            <person name="Roh K.H."/>
            <person name="Kang H.C."/>
            <person name="Kim J.-B."/>
            <person name="Kim H.U."/>
            <person name="Lee K.-R."/>
        </authorList>
    </citation>
    <scope>NUCLEOTIDE SEQUENCE</scope>
</reference>
<keyword evidence="4 5" id="KW-0408">Iron</keyword>
<dbReference type="PRINTS" id="PR00682">
    <property type="entry name" value="IPNSYNTHASE"/>
</dbReference>
<dbReference type="Gene3D" id="2.60.120.330">
    <property type="entry name" value="B-lactam Antibiotic, Isopenicillin N Synthase, Chain"/>
    <property type="match status" value="1"/>
</dbReference>
<protein>
    <submittedName>
        <fullName evidence="7">Leucoanthocyanidin dioxygenase</fullName>
        <ecNumber evidence="7">1.14.11.19</ecNumber>
    </submittedName>
</protein>
<dbReference type="InterPro" id="IPR027443">
    <property type="entry name" value="IPNS-like_sf"/>
</dbReference>
<evidence type="ECO:0000313" key="7">
    <source>
        <dbReference type="EMBL" id="AIA59798.1"/>
    </source>
</evidence>
<sequence>MGEEETTELKLKLVQELAKSGCGPSDRYTQREEDRPISSCFLPSSSSFPQVPIVNLHRLFNGDDDEAHKLGSAVQSWGLFQAIGHDLSPSFLDEVQDVSRKFFQLPLEVKQKYSNLKSGKFELEGYGNDHVATKEQIIDWNDRLYLLVQPEDKRKLEWWPENPSSFREILHEYTMKTRKIADLILLALAKLLKLDENYFVNELGDEAEVFARFTYYPSCSRPDLVFGIKPHSDSSVMTILLLDEEVDGLQVLKDGKWVKVPSIPHALLINLGNQMEIMSNGIFKSPVHRVVANSKERISIAMFYSLEPEKILEPSEHLVSESRPSLYNKMTVKDFLIAFFEKFSHGVCTIEWLKV</sequence>
<dbReference type="EMBL" id="KF732854">
    <property type="protein sequence ID" value="AIA59798.1"/>
    <property type="molecule type" value="mRNA"/>
</dbReference>
<evidence type="ECO:0000256" key="3">
    <source>
        <dbReference type="ARBA" id="ARBA00023002"/>
    </source>
</evidence>
<keyword evidence="3 5" id="KW-0560">Oxidoreductase</keyword>
<dbReference type="Pfam" id="PF03171">
    <property type="entry name" value="2OG-FeII_Oxy"/>
    <property type="match status" value="1"/>
</dbReference>
<feature type="domain" description="Fe2OG dioxygenase" evidence="6">
    <location>
        <begin position="205"/>
        <end position="306"/>
    </location>
</feature>
<gene>
    <name evidence="7" type="primary">LDOX</name>
</gene>
<dbReference type="PANTHER" id="PTHR47991">
    <property type="entry name" value="OXOGLUTARATE/IRON-DEPENDENT DIOXYGENASE"/>
    <property type="match status" value="1"/>
</dbReference>
<dbReference type="EC" id="1.14.11.19" evidence="7"/>
<dbReference type="Pfam" id="PF14226">
    <property type="entry name" value="DIOX_N"/>
    <property type="match status" value="1"/>
</dbReference>
<evidence type="ECO:0000256" key="5">
    <source>
        <dbReference type="RuleBase" id="RU003682"/>
    </source>
</evidence>